<keyword evidence="1" id="KW-1133">Transmembrane helix</keyword>
<evidence type="ECO:0000256" key="1">
    <source>
        <dbReference type="SAM" id="Phobius"/>
    </source>
</evidence>
<dbReference type="SUPFAM" id="SSF53474">
    <property type="entry name" value="alpha/beta-Hydrolases"/>
    <property type="match status" value="1"/>
</dbReference>
<dbReference type="PANTHER" id="PTHR43358">
    <property type="entry name" value="ALPHA/BETA-HYDROLASE"/>
    <property type="match status" value="1"/>
</dbReference>
<dbReference type="Gene3D" id="3.40.50.1820">
    <property type="entry name" value="alpha/beta hydrolase"/>
    <property type="match status" value="1"/>
</dbReference>
<dbReference type="RefSeq" id="WP_244319359.1">
    <property type="nucleotide sequence ID" value="NZ_AP022557.1"/>
</dbReference>
<dbReference type="InterPro" id="IPR029058">
    <property type="entry name" value="AB_hydrolase_fold"/>
</dbReference>
<feature type="domain" description="Serine aminopeptidase S33" evidence="2">
    <location>
        <begin position="85"/>
        <end position="205"/>
    </location>
</feature>
<dbReference type="InterPro" id="IPR052920">
    <property type="entry name" value="DNA-binding_regulatory"/>
</dbReference>
<keyword evidence="4" id="KW-1185">Reference proteome</keyword>
<dbReference type="Pfam" id="PF12146">
    <property type="entry name" value="Hydrolase_4"/>
    <property type="match status" value="1"/>
</dbReference>
<protein>
    <recommendedName>
        <fullName evidence="2">Serine aminopeptidase S33 domain-containing protein</fullName>
    </recommendedName>
</protein>
<evidence type="ECO:0000313" key="4">
    <source>
        <dbReference type="Proteomes" id="UP000501421"/>
    </source>
</evidence>
<sequence>MEVVRTPRRAKRRIWISAAIGVVIFGLLVCVGLSVYVGWQLTHKPRAPITVTPKDYGMAYESATFTSKDGKTALKGWIIPPNGAAKMTVIFAHGYGNNRVQENVPFLPIAKRLAAEGYRVILFDFRASGESEGDMITIGVKEKDDLLGVIDYAKKHFREPIALYGVSMGAATSILAAAEDSDVRGVIADSPFSDLESYLRANMPVWTHLPNVPFTYLILAIVPALADLDLGVSSPIHAVDRVAPRPILFIHSKDDRSIPYKESVKLYNTHPDAFQLWLTEKADHVKSFSLYGDEYIERVLTFLRSLEKTSFSGGRHSYSATFLIIMEKMKMALASMNESRSECHVRSVYVDS</sequence>
<accession>A0A679FM06</accession>
<reference evidence="4" key="1">
    <citation type="journal article" date="2020" name="Microbiol. Resour. Announc.">
        <title>Complete Genome Sequence of Geobacillus sp. Strain E55-1, Isolated from Mine Geyser in Japan.</title>
        <authorList>
            <person name="Miyazaki K."/>
            <person name="Hase E."/>
            <person name="Tokito N."/>
        </authorList>
    </citation>
    <scope>NUCLEOTIDE SEQUENCE [LARGE SCALE GENOMIC DNA]</scope>
    <source>
        <strain evidence="4">E55-1</strain>
    </source>
</reference>
<gene>
    <name evidence="3" type="ORF">GsuE55_08020</name>
</gene>
<name>A0A679FM06_9BACL</name>
<proteinExistence type="predicted"/>
<dbReference type="AlphaFoldDB" id="A0A679FM06"/>
<dbReference type="PANTHER" id="PTHR43358:SF4">
    <property type="entry name" value="ALPHA_BETA HYDROLASE FOLD-1 DOMAIN-CONTAINING PROTEIN"/>
    <property type="match status" value="1"/>
</dbReference>
<dbReference type="EMBL" id="AP022557">
    <property type="protein sequence ID" value="BBW95969.1"/>
    <property type="molecule type" value="Genomic_DNA"/>
</dbReference>
<dbReference type="InterPro" id="IPR022742">
    <property type="entry name" value="Hydrolase_4"/>
</dbReference>
<feature type="transmembrane region" description="Helical" evidence="1">
    <location>
        <begin position="14"/>
        <end position="39"/>
    </location>
</feature>
<keyword evidence="1" id="KW-0812">Transmembrane</keyword>
<evidence type="ECO:0000259" key="2">
    <source>
        <dbReference type="Pfam" id="PF12146"/>
    </source>
</evidence>
<organism evidence="3 4">
    <name type="scientific">Geobacillus subterraneus</name>
    <dbReference type="NCBI Taxonomy" id="129338"/>
    <lineage>
        <taxon>Bacteria</taxon>
        <taxon>Bacillati</taxon>
        <taxon>Bacillota</taxon>
        <taxon>Bacilli</taxon>
        <taxon>Bacillales</taxon>
        <taxon>Anoxybacillaceae</taxon>
        <taxon>Geobacillus</taxon>
    </lineage>
</organism>
<dbReference type="Proteomes" id="UP000501421">
    <property type="component" value="Chromosome"/>
</dbReference>
<keyword evidence="1" id="KW-0472">Membrane</keyword>
<evidence type="ECO:0000313" key="3">
    <source>
        <dbReference type="EMBL" id="BBW95969.1"/>
    </source>
</evidence>